<reference evidence="2 3" key="1">
    <citation type="submission" date="2018-06" db="EMBL/GenBank/DDBJ databases">
        <authorList>
            <consortium name="Pathogen Informatics"/>
            <person name="Doyle S."/>
        </authorList>
    </citation>
    <scope>NUCLEOTIDE SEQUENCE [LARGE SCALE GENOMIC DNA]</scope>
    <source>
        <strain evidence="2 3">NCTC11190</strain>
    </source>
</reference>
<keyword evidence="3" id="KW-1185">Reference proteome</keyword>
<gene>
    <name evidence="2" type="ORF">NCTC11190_01949</name>
</gene>
<name>A0A379MTI2_9BACT</name>
<comment type="similarity">
    <text evidence="1">Belongs to the Rv0495c family.</text>
</comment>
<dbReference type="STRING" id="880526.GCA_000427365_01869"/>
<dbReference type="Pfam" id="PF11307">
    <property type="entry name" value="DUF3109"/>
    <property type="match status" value="1"/>
</dbReference>
<evidence type="ECO:0000313" key="3">
    <source>
        <dbReference type="Proteomes" id="UP000255233"/>
    </source>
</evidence>
<sequence length="193" mass="21808">MIQIDDKIISLDLFTARFRCDLGACRGECCVEGNAGAPLDEEEIALLENEWNHYAPYMTPEGRKSVEEQGVAVLDEEGDLTTPLVDGAECAYTIRENGVTWCAIEKAWSEGKTPFRKPVSCHLYPIRLVRLSNGMTGLQYHRWDICRAAEVLGAAHGEPLYKTLREPIVRRFGTDFYNEMEACETELRKMGEL</sequence>
<protein>
    <submittedName>
        <fullName evidence="2">Protein of uncharacterized function (DUF3109)</fullName>
    </submittedName>
</protein>
<dbReference type="RefSeq" id="WP_027291462.1">
    <property type="nucleotide sequence ID" value="NZ_UGVL01000001.1"/>
</dbReference>
<dbReference type="InterPro" id="IPR021458">
    <property type="entry name" value="Rv0495c"/>
</dbReference>
<proteinExistence type="inferred from homology"/>
<dbReference type="EMBL" id="UGVL01000001">
    <property type="protein sequence ID" value="SUE34716.1"/>
    <property type="molecule type" value="Genomic_DNA"/>
</dbReference>
<dbReference type="OrthoDB" id="597501at2"/>
<evidence type="ECO:0000313" key="2">
    <source>
        <dbReference type="EMBL" id="SUE34716.1"/>
    </source>
</evidence>
<dbReference type="AlphaFoldDB" id="A0A379MTI2"/>
<organism evidence="2 3">
    <name type="scientific">Rikenella microfusus</name>
    <dbReference type="NCBI Taxonomy" id="28139"/>
    <lineage>
        <taxon>Bacteria</taxon>
        <taxon>Pseudomonadati</taxon>
        <taxon>Bacteroidota</taxon>
        <taxon>Bacteroidia</taxon>
        <taxon>Bacteroidales</taxon>
        <taxon>Rikenellaceae</taxon>
        <taxon>Rikenella</taxon>
    </lineage>
</organism>
<evidence type="ECO:0000256" key="1">
    <source>
        <dbReference type="ARBA" id="ARBA00093770"/>
    </source>
</evidence>
<dbReference type="Proteomes" id="UP000255233">
    <property type="component" value="Unassembled WGS sequence"/>
</dbReference>
<accession>A0A379MTI2</accession>